<dbReference type="AlphaFoldDB" id="A0A5A7SFK6"/>
<dbReference type="EMBL" id="VLNY01000001">
    <property type="protein sequence ID" value="KAA0024910.1"/>
    <property type="molecule type" value="Genomic_DNA"/>
</dbReference>
<evidence type="ECO:0000313" key="2">
    <source>
        <dbReference type="Proteomes" id="UP000322244"/>
    </source>
</evidence>
<proteinExistence type="predicted"/>
<dbReference type="Proteomes" id="UP000322244">
    <property type="component" value="Unassembled WGS sequence"/>
</dbReference>
<reference evidence="1 2" key="1">
    <citation type="submission" date="2019-07" db="EMBL/GenBank/DDBJ databases">
        <title>Rhodococcus cavernicolus sp. nov., isolated from a cave.</title>
        <authorList>
            <person name="Lee S.D."/>
        </authorList>
    </citation>
    <scope>NUCLEOTIDE SEQUENCE [LARGE SCALE GENOMIC DNA]</scope>
    <source>
        <strain evidence="1 2">C1-24</strain>
    </source>
</reference>
<dbReference type="RefSeq" id="WP_149428687.1">
    <property type="nucleotide sequence ID" value="NZ_VLNY01000001.1"/>
</dbReference>
<organism evidence="1 2">
    <name type="scientific">Antrihabitans cavernicola</name>
    <dbReference type="NCBI Taxonomy" id="2495913"/>
    <lineage>
        <taxon>Bacteria</taxon>
        <taxon>Bacillati</taxon>
        <taxon>Actinomycetota</taxon>
        <taxon>Actinomycetes</taxon>
        <taxon>Mycobacteriales</taxon>
        <taxon>Nocardiaceae</taxon>
        <taxon>Antrihabitans</taxon>
    </lineage>
</organism>
<keyword evidence="2" id="KW-1185">Reference proteome</keyword>
<dbReference type="OrthoDB" id="4423546at2"/>
<protein>
    <recommendedName>
        <fullName evidence="3">Tyr recombinase domain-containing protein</fullName>
    </recommendedName>
</protein>
<gene>
    <name evidence="1" type="ORF">FOY51_03020</name>
</gene>
<comment type="caution">
    <text evidence="1">The sequence shown here is derived from an EMBL/GenBank/DDBJ whole genome shotgun (WGS) entry which is preliminary data.</text>
</comment>
<evidence type="ECO:0000313" key="1">
    <source>
        <dbReference type="EMBL" id="KAA0024910.1"/>
    </source>
</evidence>
<name>A0A5A7SFK6_9NOCA</name>
<evidence type="ECO:0008006" key="3">
    <source>
        <dbReference type="Google" id="ProtNLM"/>
    </source>
</evidence>
<sequence length="316" mass="34943">MTDSIDSEDQRFERLRSMSVRTRDRVLAEAAVDAAARLRARMPISAANTDRNATALIARFLVAEGEAVGVVEERTAFRRANVDRYLTLRAQRGTERSTRECRNILYAAGRVLHPREYPAARVLPAPRFKRQPAATAHEIRDLYALIPGLPTSLGTRVQVLVDLCWGAGARPADFKSLRGTALTSTVMSGRAISVVALPNSAGGVRQVPVIDEAISARLIGLAARTGNGLVLAPSSEFAERNIVNRVSEHLRRRGYKGVDTAALRNRWILDLSERIPAALLMQLADVVDIRVLADQRDLLHRYKLRHAITVMMEANR</sequence>
<accession>A0A5A7SFK6</accession>